<evidence type="ECO:0000256" key="3">
    <source>
        <dbReference type="SAM" id="MobiDB-lite"/>
    </source>
</evidence>
<feature type="compositionally biased region" description="Polar residues" evidence="3">
    <location>
        <begin position="322"/>
        <end position="339"/>
    </location>
</feature>
<comment type="subcellular location">
    <subcellularLocation>
        <location evidence="1">Secreted</location>
    </subcellularLocation>
</comment>
<dbReference type="PRINTS" id="PR00313">
    <property type="entry name" value="CABNDNGRPT"/>
</dbReference>
<keyword evidence="6" id="KW-1185">Reference proteome</keyword>
<dbReference type="EMBL" id="CP139727">
    <property type="protein sequence ID" value="WPZ23542.1"/>
    <property type="molecule type" value="Genomic_DNA"/>
</dbReference>
<proteinExistence type="predicted"/>
<dbReference type="PANTHER" id="PTHR38340:SF1">
    <property type="entry name" value="S-LAYER PROTEIN"/>
    <property type="match status" value="1"/>
</dbReference>
<evidence type="ECO:0000259" key="4">
    <source>
        <dbReference type="PROSITE" id="PS50268"/>
    </source>
</evidence>
<sequence>MCPYKYNIKWGIFIMEDFKEMLAQLYIGYFGRAPEPEGLAFWEEALEGGFSVQAAAQDFASQPETLAQYPYLEDPDSSDLGTFLSIVYNNLFGRAPDAAGLAFWSDAIEAGLPVGTAILNIIAGAQGDDVNTLENKVDLALRWPELANAETDFELTPEGIASSRAALALVTSDPASIGPDSPARNALDNFFNDAPSLTLTNTIDSLSEDANTSSRIQVAEISISDDGLGQNTLSLSGDDAAMFEIEGNKLYLRAGARLDFETAASLNIVVNIDDLGISGSPDDSSAFNLTITDVPETPSGGGATQPLQIDRSTSTSDEEITLSGNRATFIQTGTGNDSITAGDGPNNINAGGGDNTVVTGTGVDTIVTGDGNDTVDSGGGDDTVTIGDGDDVVRAGEGADHVIAGNGGGDDFIDGGPGNDTVSYPSLTSTEPVRIDLNEVDRSTDPIVAGILTQAGLATNTPVGTTTGGAWVGTDVLISIESAAGGAGDDTILGSDEANDVSGAGGDDSLQGGAGTDRLNGGEGADILDGGADGDMLIGASGNDTVFGGLGYDTLILSGANTDYSFVSNRNGTYTVTDSRAVGDGIDIISSVEQISFSNITVGLWTLVGFIDIPGTTESERLEGTPGQDFITGDDGDDLLLGFEGDDILSGGRGNDTLDGGPGSIDDSNGIRDTADYIAEFFDGGTQGVTVNLQTGIATDAYGGTDTLIEIERVYGTNYNDALIGSDETDTGESFDPHGGDDTIHGGGGEDRLHYHLSRGVGGLDGITVQFDLNVEGSGVVSSDPFGDTDTFTGIRELRATSSADTVMGGAGRQIIATLDGADTIDGGAGQDEIRYDQDANYGGTLALNLDMEIVDTNGYATATDGWGKDDLIRNVEDIRGTGSADFIGGDSAENNFRGRAGDDILAGRGGNDTLQGENGADSLDGGSGADILLGGSGNDSITGGSGDDWMRGDLDADMFIFNTGDGNDTIADFVVGEDMLSLQTGLTITSHTEADVDSAAGLDTILTLSSGDTITLSGVTGISDTSLLF</sequence>
<dbReference type="Proteomes" id="UP001326567">
    <property type="component" value="Plasmid unnamed02"/>
</dbReference>
<protein>
    <submittedName>
        <fullName evidence="5">DUF4214 domain-containing protein</fullName>
    </submittedName>
</protein>
<dbReference type="InterPro" id="IPR018511">
    <property type="entry name" value="Hemolysin-typ_Ca-bd_CS"/>
</dbReference>
<dbReference type="RefSeq" id="WP_322329910.1">
    <property type="nucleotide sequence ID" value="NZ_CP139727.1"/>
</dbReference>
<dbReference type="SUPFAM" id="SSF51120">
    <property type="entry name" value="beta-Roll"/>
    <property type="match status" value="4"/>
</dbReference>
<keyword evidence="2" id="KW-0964">Secreted</keyword>
<evidence type="ECO:0000256" key="2">
    <source>
        <dbReference type="ARBA" id="ARBA00022525"/>
    </source>
</evidence>
<evidence type="ECO:0000256" key="1">
    <source>
        <dbReference type="ARBA" id="ARBA00004613"/>
    </source>
</evidence>
<keyword evidence="5" id="KW-0614">Plasmid</keyword>
<dbReference type="InterPro" id="IPR001343">
    <property type="entry name" value="Hemolysn_Ca-bd"/>
</dbReference>
<evidence type="ECO:0000313" key="5">
    <source>
        <dbReference type="EMBL" id="WPZ23542.1"/>
    </source>
</evidence>
<dbReference type="PANTHER" id="PTHR38340">
    <property type="entry name" value="S-LAYER PROTEIN"/>
    <property type="match status" value="1"/>
</dbReference>
<dbReference type="InterPro" id="IPR025282">
    <property type="entry name" value="DUF4214"/>
</dbReference>
<feature type="region of interest" description="Disordered" evidence="3">
    <location>
        <begin position="489"/>
        <end position="525"/>
    </location>
</feature>
<dbReference type="PROSITE" id="PS00330">
    <property type="entry name" value="HEMOLYSIN_CALCIUM"/>
    <property type="match status" value="6"/>
</dbReference>
<dbReference type="Gene3D" id="2.150.10.10">
    <property type="entry name" value="Serralysin-like metalloprotease, C-terminal"/>
    <property type="match status" value="6"/>
</dbReference>
<dbReference type="InterPro" id="IPR050557">
    <property type="entry name" value="RTX_toxin/Mannuronan_C5-epim"/>
</dbReference>
<dbReference type="Pfam" id="PF13946">
    <property type="entry name" value="DUF4214"/>
    <property type="match status" value="1"/>
</dbReference>
<reference evidence="5 6" key="1">
    <citation type="submission" date="2023-11" db="EMBL/GenBank/DDBJ databases">
        <title>From the Deep-Sea to the Surface: Bacterial Genomes Isolated from the Moytirra Hydrothermal Vent Plume.</title>
        <authorList>
            <person name="Major S.R."/>
        </authorList>
    </citation>
    <scope>NUCLEOTIDE SEQUENCE [LARGE SCALE GENOMIC DNA]</scope>
    <source>
        <strain evidence="5 6">OXR-9</strain>
        <plasmid evidence="5 6">unnamed02</plasmid>
    </source>
</reference>
<organism evidence="5 6">
    <name type="scientific">Sulfitobacter faviae</name>
    <dbReference type="NCBI Taxonomy" id="1775881"/>
    <lineage>
        <taxon>Bacteria</taxon>
        <taxon>Pseudomonadati</taxon>
        <taxon>Pseudomonadota</taxon>
        <taxon>Alphaproteobacteria</taxon>
        <taxon>Rhodobacterales</taxon>
        <taxon>Roseobacteraceae</taxon>
        <taxon>Sulfitobacter</taxon>
    </lineage>
</organism>
<feature type="region of interest" description="Disordered" evidence="3">
    <location>
        <begin position="293"/>
        <end position="355"/>
    </location>
</feature>
<evidence type="ECO:0000313" key="6">
    <source>
        <dbReference type="Proteomes" id="UP001326567"/>
    </source>
</evidence>
<feature type="region of interest" description="Disordered" evidence="3">
    <location>
        <begin position="908"/>
        <end position="928"/>
    </location>
</feature>
<dbReference type="InterPro" id="IPR011049">
    <property type="entry name" value="Serralysin-like_metalloprot_C"/>
</dbReference>
<accession>A0ABZ0V3U9</accession>
<gene>
    <name evidence="5" type="ORF">T7987_17705</name>
</gene>
<dbReference type="InterPro" id="IPR002126">
    <property type="entry name" value="Cadherin-like_dom"/>
</dbReference>
<dbReference type="Pfam" id="PF00353">
    <property type="entry name" value="HemolysinCabind"/>
    <property type="match status" value="7"/>
</dbReference>
<dbReference type="PROSITE" id="PS50268">
    <property type="entry name" value="CADHERIN_2"/>
    <property type="match status" value="1"/>
</dbReference>
<feature type="domain" description="Cadherin" evidence="4">
    <location>
        <begin position="205"/>
        <end position="308"/>
    </location>
</feature>
<name>A0ABZ0V3U9_9RHOB</name>
<feature type="compositionally biased region" description="Polar residues" evidence="3">
    <location>
        <begin position="305"/>
        <end position="315"/>
    </location>
</feature>
<geneLocation type="plasmid" evidence="5 6">
    <name>unnamed02</name>
</geneLocation>